<evidence type="ECO:0000313" key="6">
    <source>
        <dbReference type="EMBL" id="GAB38028.1"/>
    </source>
</evidence>
<dbReference type="InterPro" id="IPR036188">
    <property type="entry name" value="FAD/NAD-bd_sf"/>
</dbReference>
<dbReference type="eggNOG" id="COG0665">
    <property type="taxonomic scope" value="Bacteria"/>
</dbReference>
<organism evidence="6 7">
    <name type="scientific">Gordonia sputi NBRC 100414</name>
    <dbReference type="NCBI Taxonomy" id="1089453"/>
    <lineage>
        <taxon>Bacteria</taxon>
        <taxon>Bacillati</taxon>
        <taxon>Actinomycetota</taxon>
        <taxon>Actinomycetes</taxon>
        <taxon>Mycobacteriales</taxon>
        <taxon>Gordoniaceae</taxon>
        <taxon>Gordonia</taxon>
    </lineage>
</organism>
<gene>
    <name evidence="6" type="ORF">GOSPT_025_00620</name>
</gene>
<dbReference type="Gene3D" id="3.30.9.10">
    <property type="entry name" value="D-Amino Acid Oxidase, subunit A, domain 2"/>
    <property type="match status" value="1"/>
</dbReference>
<dbReference type="SUPFAM" id="SSF51905">
    <property type="entry name" value="FAD/NAD(P)-binding domain"/>
    <property type="match status" value="1"/>
</dbReference>
<keyword evidence="2" id="KW-0285">Flavoprotein</keyword>
<feature type="domain" description="FAD dependent oxidoreductase" evidence="5">
    <location>
        <begin position="6"/>
        <end position="343"/>
    </location>
</feature>
<accession>H5TX20</accession>
<dbReference type="PANTHER" id="PTHR10961:SF7">
    <property type="entry name" value="FAD DEPENDENT OXIDOREDUCTASE DOMAIN-CONTAINING PROTEIN"/>
    <property type="match status" value="1"/>
</dbReference>
<comment type="caution">
    <text evidence="6">The sequence shown here is derived from an EMBL/GenBank/DDBJ whole genome shotgun (WGS) entry which is preliminary data.</text>
</comment>
<keyword evidence="3" id="KW-0274">FAD</keyword>
<sequence>MALTSDVAVIGAGIIGLSTAYQLAQQGSTVTVYETGTPGFGQSAGQSRIFRHAHDDPRLVELAVRARAHWRRWEDELGAPLVSGDGGLALGDAALRRLPAMQQYSEIGVREIGSDELHSLLPQLADYDGPAVFDPSAGSIHTRTVIELLSQSLGDHVVREQVISLRSVDDGVQVRCPTLVGEHAAAVVCAGRGTAALARGVGIEIPVQLGAHVRVSFAVRDGADGRLPTLQDGSGAFGFSGVYAAAYPDRSAYGLGLADSVDADVDGAIVDGDALARHAHDARAYVSRALPGFHSTPTGIVHCWVTTLPWGDDGVGIWQNGPVFALAGHNLFKHAPTIGETLALAVDVGSVPTPFTPADKLGAAQG</sequence>
<evidence type="ECO:0000256" key="4">
    <source>
        <dbReference type="ARBA" id="ARBA00023002"/>
    </source>
</evidence>
<dbReference type="Gene3D" id="3.50.50.60">
    <property type="entry name" value="FAD/NAD(P)-binding domain"/>
    <property type="match status" value="1"/>
</dbReference>
<dbReference type="InterPro" id="IPR006076">
    <property type="entry name" value="FAD-dep_OxRdtase"/>
</dbReference>
<dbReference type="RefSeq" id="WP_005203321.1">
    <property type="nucleotide sequence ID" value="NZ_BAFC01000025.1"/>
</dbReference>
<name>H5TX20_9ACTN</name>
<dbReference type="GO" id="GO:0008115">
    <property type="term" value="F:sarcosine oxidase activity"/>
    <property type="evidence" value="ECO:0007669"/>
    <property type="project" value="TreeGrafter"/>
</dbReference>
<dbReference type="EMBL" id="BAFC01000025">
    <property type="protein sequence ID" value="GAB38028.1"/>
    <property type="molecule type" value="Genomic_DNA"/>
</dbReference>
<dbReference type="GO" id="GO:0050660">
    <property type="term" value="F:flavin adenine dinucleotide binding"/>
    <property type="evidence" value="ECO:0007669"/>
    <property type="project" value="InterPro"/>
</dbReference>
<keyword evidence="4" id="KW-0560">Oxidoreductase</keyword>
<protein>
    <submittedName>
        <fullName evidence="6">Putative oxidoreductase</fullName>
    </submittedName>
</protein>
<evidence type="ECO:0000256" key="1">
    <source>
        <dbReference type="ARBA" id="ARBA00001974"/>
    </source>
</evidence>
<dbReference type="PANTHER" id="PTHR10961">
    <property type="entry name" value="PEROXISOMAL SARCOSINE OXIDASE"/>
    <property type="match status" value="1"/>
</dbReference>
<proteinExistence type="predicted"/>
<evidence type="ECO:0000256" key="2">
    <source>
        <dbReference type="ARBA" id="ARBA00022630"/>
    </source>
</evidence>
<evidence type="ECO:0000259" key="5">
    <source>
        <dbReference type="Pfam" id="PF01266"/>
    </source>
</evidence>
<dbReference type="Proteomes" id="UP000005845">
    <property type="component" value="Unassembled WGS sequence"/>
</dbReference>
<reference evidence="6 7" key="1">
    <citation type="submission" date="2012-02" db="EMBL/GenBank/DDBJ databases">
        <title>Whole genome shotgun sequence of Gordonia sputi NBRC 100414.</title>
        <authorList>
            <person name="Yoshida I."/>
            <person name="Hosoyama A."/>
            <person name="Tsuchikane K."/>
            <person name="Katsumata H."/>
            <person name="Yamazaki S."/>
            <person name="Fujita N."/>
        </authorList>
    </citation>
    <scope>NUCLEOTIDE SEQUENCE [LARGE SCALE GENOMIC DNA]</scope>
    <source>
        <strain evidence="6 7">NBRC 100414</strain>
    </source>
</reference>
<dbReference type="InterPro" id="IPR045170">
    <property type="entry name" value="MTOX"/>
</dbReference>
<dbReference type="Pfam" id="PF01266">
    <property type="entry name" value="DAO"/>
    <property type="match status" value="1"/>
</dbReference>
<dbReference type="AlphaFoldDB" id="H5TX20"/>
<evidence type="ECO:0000256" key="3">
    <source>
        <dbReference type="ARBA" id="ARBA00022827"/>
    </source>
</evidence>
<evidence type="ECO:0000313" key="7">
    <source>
        <dbReference type="Proteomes" id="UP000005845"/>
    </source>
</evidence>
<comment type="cofactor">
    <cofactor evidence="1">
        <name>FAD</name>
        <dbReference type="ChEBI" id="CHEBI:57692"/>
    </cofactor>
</comment>
<keyword evidence="7" id="KW-1185">Reference proteome</keyword>